<dbReference type="Proteomes" id="UP000521676">
    <property type="component" value="Unassembled WGS sequence"/>
</dbReference>
<dbReference type="EMBL" id="CP128399">
    <property type="protein sequence ID" value="WJW65975.1"/>
    <property type="molecule type" value="Genomic_DNA"/>
</dbReference>
<dbReference type="EMBL" id="JACATZ010000001">
    <property type="protein sequence ID" value="NWJ46605.1"/>
    <property type="molecule type" value="Genomic_DNA"/>
</dbReference>
<reference evidence="2 4" key="1">
    <citation type="submission" date="2020-06" db="EMBL/GenBank/DDBJ databases">
        <title>Anoxygenic phototrophic Chloroflexota member uses a Type I reaction center.</title>
        <authorList>
            <person name="Tsuji J.M."/>
            <person name="Shaw N.A."/>
            <person name="Nagashima S."/>
            <person name="Venkiteswaran J."/>
            <person name="Schiff S.L."/>
            <person name="Hanada S."/>
            <person name="Tank M."/>
            <person name="Neufeld J.D."/>
        </authorList>
    </citation>
    <scope>NUCLEOTIDE SEQUENCE [LARGE SCALE GENOMIC DNA]</scope>
    <source>
        <strain evidence="2">L227-S17</strain>
    </source>
</reference>
<proteinExistence type="predicted"/>
<dbReference type="CDD" id="cd11523">
    <property type="entry name" value="NTP-PPase"/>
    <property type="match status" value="1"/>
</dbReference>
<dbReference type="SUPFAM" id="SSF101386">
    <property type="entry name" value="all-alpha NTP pyrophosphatases"/>
    <property type="match status" value="1"/>
</dbReference>
<name>A0A8T7M3P7_9CHLR</name>
<dbReference type="Pfam" id="PF03819">
    <property type="entry name" value="MazG"/>
    <property type="match status" value="1"/>
</dbReference>
<keyword evidence="5" id="KW-1185">Reference proteome</keyword>
<organism evidence="2 4">
    <name type="scientific">Candidatus Chlorohelix allophototropha</name>
    <dbReference type="NCBI Taxonomy" id="3003348"/>
    <lineage>
        <taxon>Bacteria</taxon>
        <taxon>Bacillati</taxon>
        <taxon>Chloroflexota</taxon>
        <taxon>Chloroflexia</taxon>
        <taxon>Candidatus Chloroheliales</taxon>
        <taxon>Candidatus Chloroheliaceae</taxon>
        <taxon>Candidatus Chlorohelix</taxon>
    </lineage>
</organism>
<protein>
    <submittedName>
        <fullName evidence="3">MazG-like family protein</fullName>
    </submittedName>
</protein>
<dbReference type="Proteomes" id="UP001431572">
    <property type="component" value="Chromosome 1"/>
</dbReference>
<dbReference type="RefSeq" id="WP_341467861.1">
    <property type="nucleotide sequence ID" value="NZ_CP128399.1"/>
</dbReference>
<evidence type="ECO:0000313" key="3">
    <source>
        <dbReference type="EMBL" id="WJW65975.1"/>
    </source>
</evidence>
<dbReference type="AlphaFoldDB" id="A0A8T7M3P7"/>
<dbReference type="Gene3D" id="1.10.287.1080">
    <property type="entry name" value="MazG-like"/>
    <property type="match status" value="1"/>
</dbReference>
<sequence length="124" mass="14331">MEELEPENLTVAQCQREVRKFLEERGWSPRDTEGRYYTVIHAMEELGEVARSITHLESRRAEVQEMRGAAVSTLEELADELADVYFHMLKLADAYGLELSEAFIHKLARNHAKFPLDQFEGMGF</sequence>
<gene>
    <name evidence="2" type="ORF">HXX08_12055</name>
    <name evidence="3" type="ORF">OZ401_001755</name>
</gene>
<evidence type="ECO:0000313" key="2">
    <source>
        <dbReference type="EMBL" id="NWJ46605.1"/>
    </source>
</evidence>
<evidence type="ECO:0000313" key="5">
    <source>
        <dbReference type="Proteomes" id="UP001431572"/>
    </source>
</evidence>
<evidence type="ECO:0000259" key="1">
    <source>
        <dbReference type="Pfam" id="PF03819"/>
    </source>
</evidence>
<accession>A0A8T7M3P7</accession>
<dbReference type="PANTHER" id="PTHR42702:SF1">
    <property type="entry name" value="REGULATORY PROTEIN FOR BETA-LACTAMASE"/>
    <property type="match status" value="1"/>
</dbReference>
<feature type="domain" description="NTP pyrophosphohydrolase MazG-like" evidence="1">
    <location>
        <begin position="42"/>
        <end position="111"/>
    </location>
</feature>
<reference evidence="3" key="2">
    <citation type="journal article" date="2024" name="Nature">
        <title>Anoxygenic phototroph of the Chloroflexota uses a type I reaction centre.</title>
        <authorList>
            <person name="Tsuji J.M."/>
            <person name="Shaw N.A."/>
            <person name="Nagashima S."/>
            <person name="Venkiteswaran J.J."/>
            <person name="Schiff S.L."/>
            <person name="Watanabe T."/>
            <person name="Fukui M."/>
            <person name="Hanada S."/>
            <person name="Tank M."/>
            <person name="Neufeld J.D."/>
        </authorList>
    </citation>
    <scope>NUCLEOTIDE SEQUENCE</scope>
    <source>
        <strain evidence="3">L227-S17</strain>
    </source>
</reference>
<dbReference type="InterPro" id="IPR004518">
    <property type="entry name" value="MazG-like_dom"/>
</dbReference>
<dbReference type="PANTHER" id="PTHR42702">
    <property type="entry name" value="NUCLEOTIDE PYROPHOSPHOHYDROLASE"/>
    <property type="match status" value="1"/>
</dbReference>
<evidence type="ECO:0000313" key="4">
    <source>
        <dbReference type="Proteomes" id="UP000521676"/>
    </source>
</evidence>